<dbReference type="Proteomes" id="UP000591537">
    <property type="component" value="Unassembled WGS sequence"/>
</dbReference>
<proteinExistence type="predicted"/>
<sequence>MAVTFVLPESVHEVPARGDPVVLPWPLMERGLFTRNRMEALREARRQGRL</sequence>
<evidence type="ECO:0000313" key="1">
    <source>
        <dbReference type="EMBL" id="MBB6075273.1"/>
    </source>
</evidence>
<dbReference type="RefSeq" id="WP_184557111.1">
    <property type="nucleotide sequence ID" value="NZ_BAAARS010000002.1"/>
</dbReference>
<dbReference type="AlphaFoldDB" id="A0A7W9WFK3"/>
<accession>A0A7W9WFK3</accession>
<evidence type="ECO:0000313" key="2">
    <source>
        <dbReference type="Proteomes" id="UP000591537"/>
    </source>
</evidence>
<reference evidence="1 2" key="1">
    <citation type="submission" date="2020-08" db="EMBL/GenBank/DDBJ databases">
        <title>Genomic Encyclopedia of Type Strains, Phase IV (KMG-IV): sequencing the most valuable type-strain genomes for metagenomic binning, comparative biology and taxonomic classification.</title>
        <authorList>
            <person name="Goeker M."/>
        </authorList>
    </citation>
    <scope>NUCLEOTIDE SEQUENCE [LARGE SCALE GENOMIC DNA]</scope>
    <source>
        <strain evidence="1 2">DSM 43350</strain>
    </source>
</reference>
<organism evidence="1 2">
    <name type="scientific">Streptomyces paradoxus</name>
    <dbReference type="NCBI Taxonomy" id="66375"/>
    <lineage>
        <taxon>Bacteria</taxon>
        <taxon>Bacillati</taxon>
        <taxon>Actinomycetota</taxon>
        <taxon>Actinomycetes</taxon>
        <taxon>Kitasatosporales</taxon>
        <taxon>Streptomycetaceae</taxon>
        <taxon>Streptomyces</taxon>
    </lineage>
</organism>
<dbReference type="EMBL" id="JACHGV010000002">
    <property type="protein sequence ID" value="MBB6075273.1"/>
    <property type="molecule type" value="Genomic_DNA"/>
</dbReference>
<protein>
    <submittedName>
        <fullName evidence="1">Uncharacterized protein</fullName>
    </submittedName>
</protein>
<name>A0A7W9WFK3_9ACTN</name>
<comment type="caution">
    <text evidence="1">The sequence shown here is derived from an EMBL/GenBank/DDBJ whole genome shotgun (WGS) entry which is preliminary data.</text>
</comment>
<gene>
    <name evidence="1" type="ORF">HNR57_001161</name>
</gene>
<keyword evidence="2" id="KW-1185">Reference proteome</keyword>